<dbReference type="Gene3D" id="3.40.50.2300">
    <property type="match status" value="1"/>
</dbReference>
<dbReference type="OrthoDB" id="9790669at2"/>
<evidence type="ECO:0000256" key="4">
    <source>
        <dbReference type="PROSITE-ProRule" id="PRU00169"/>
    </source>
</evidence>
<dbReference type="PANTHER" id="PTHR44591">
    <property type="entry name" value="STRESS RESPONSE REGULATOR PROTEIN 1"/>
    <property type="match status" value="1"/>
</dbReference>
<feature type="domain" description="Response regulatory" evidence="6">
    <location>
        <begin position="3"/>
        <end position="117"/>
    </location>
</feature>
<gene>
    <name evidence="7" type="ORF">BD821_11557</name>
</gene>
<evidence type="ECO:0000256" key="2">
    <source>
        <dbReference type="ARBA" id="ARBA00022553"/>
    </source>
</evidence>
<sequence length="199" mass="22392">MQKVLVVDDTKNIRMMLSTCLELEGYEVIQCKNGYDALEILEKKKLYLAFIDIKMPEISGTEVLRKIRAKGILTPVIIMTAFATVKNAVDCTKLGAMAYLQKPFTSDKIRSILKDLSKGILFDKENNASYIDMAKELLKEGKLYDAINILKTALSVEPSNAQIYYLLGKTYESYGNVKESIKFLSAAEVFGYSESNEKL</sequence>
<proteinExistence type="predicted"/>
<organism evidence="7 8">
    <name type="scientific">Clostridium algidicarnis DSM 15099</name>
    <dbReference type="NCBI Taxonomy" id="1121295"/>
    <lineage>
        <taxon>Bacteria</taxon>
        <taxon>Bacillati</taxon>
        <taxon>Bacillota</taxon>
        <taxon>Clostridia</taxon>
        <taxon>Eubacteriales</taxon>
        <taxon>Clostridiaceae</taxon>
        <taxon>Clostridium</taxon>
    </lineage>
</organism>
<feature type="modified residue" description="4-aspartylphosphate" evidence="4">
    <location>
        <position position="52"/>
    </location>
</feature>
<protein>
    <recommendedName>
        <fullName evidence="1">Stage 0 sporulation protein A homolog</fullName>
    </recommendedName>
</protein>
<dbReference type="InterPro" id="IPR001789">
    <property type="entry name" value="Sig_transdc_resp-reg_receiver"/>
</dbReference>
<dbReference type="InterPro" id="IPR050595">
    <property type="entry name" value="Bact_response_regulator"/>
</dbReference>
<dbReference type="GO" id="GO:0000160">
    <property type="term" value="P:phosphorelay signal transduction system"/>
    <property type="evidence" value="ECO:0007669"/>
    <property type="project" value="InterPro"/>
</dbReference>
<dbReference type="PROSITE" id="PS50110">
    <property type="entry name" value="RESPONSE_REGULATORY"/>
    <property type="match status" value="1"/>
</dbReference>
<dbReference type="EMBL" id="PTIS01000015">
    <property type="protein sequence ID" value="PPK46932.1"/>
    <property type="molecule type" value="Genomic_DNA"/>
</dbReference>
<dbReference type="InterPro" id="IPR019734">
    <property type="entry name" value="TPR_rpt"/>
</dbReference>
<evidence type="ECO:0000313" key="7">
    <source>
        <dbReference type="EMBL" id="PPK46932.1"/>
    </source>
</evidence>
<dbReference type="PROSITE" id="PS50005">
    <property type="entry name" value="TPR"/>
    <property type="match status" value="1"/>
</dbReference>
<name>A0A2S6FW25_9CLOT</name>
<comment type="caution">
    <text evidence="7">The sequence shown here is derived from an EMBL/GenBank/DDBJ whole genome shotgun (WGS) entry which is preliminary data.</text>
</comment>
<dbReference type="STRING" id="37659.GCA_000703125_01006"/>
<evidence type="ECO:0000256" key="1">
    <source>
        <dbReference type="ARBA" id="ARBA00018672"/>
    </source>
</evidence>
<dbReference type="SMART" id="SM00028">
    <property type="entry name" value="TPR"/>
    <property type="match status" value="2"/>
</dbReference>
<keyword evidence="5" id="KW-0802">TPR repeat</keyword>
<accession>A0A2S6FW25</accession>
<evidence type="ECO:0000256" key="5">
    <source>
        <dbReference type="PROSITE-ProRule" id="PRU00339"/>
    </source>
</evidence>
<dbReference type="SMART" id="SM00448">
    <property type="entry name" value="REC"/>
    <property type="match status" value="1"/>
</dbReference>
<dbReference type="PANTHER" id="PTHR44591:SF3">
    <property type="entry name" value="RESPONSE REGULATORY DOMAIN-CONTAINING PROTEIN"/>
    <property type="match status" value="1"/>
</dbReference>
<keyword evidence="2 4" id="KW-0597">Phosphoprotein</keyword>
<evidence type="ECO:0000259" key="6">
    <source>
        <dbReference type="PROSITE" id="PS50110"/>
    </source>
</evidence>
<dbReference type="Proteomes" id="UP000239863">
    <property type="component" value="Unassembled WGS sequence"/>
</dbReference>
<dbReference type="Pfam" id="PF13414">
    <property type="entry name" value="TPR_11"/>
    <property type="match status" value="1"/>
</dbReference>
<dbReference type="Gene3D" id="1.25.40.10">
    <property type="entry name" value="Tetratricopeptide repeat domain"/>
    <property type="match status" value="1"/>
</dbReference>
<dbReference type="InterPro" id="IPR011006">
    <property type="entry name" value="CheY-like_superfamily"/>
</dbReference>
<dbReference type="RefSeq" id="WP_104410408.1">
    <property type="nucleotide sequence ID" value="NZ_PTIS01000015.1"/>
</dbReference>
<dbReference type="SUPFAM" id="SSF52172">
    <property type="entry name" value="CheY-like"/>
    <property type="match status" value="1"/>
</dbReference>
<evidence type="ECO:0000256" key="3">
    <source>
        <dbReference type="ARBA" id="ARBA00024867"/>
    </source>
</evidence>
<dbReference type="AlphaFoldDB" id="A0A2S6FW25"/>
<comment type="function">
    <text evidence="3">May play the central regulatory role in sporulation. It may be an element of the effector pathway responsible for the activation of sporulation genes in response to nutritional stress. Spo0A may act in concert with spo0H (a sigma factor) to control the expression of some genes that are critical to the sporulation process.</text>
</comment>
<feature type="repeat" description="TPR" evidence="5">
    <location>
        <begin position="127"/>
        <end position="160"/>
    </location>
</feature>
<evidence type="ECO:0000313" key="8">
    <source>
        <dbReference type="Proteomes" id="UP000239863"/>
    </source>
</evidence>
<reference evidence="7 8" key="1">
    <citation type="submission" date="2018-02" db="EMBL/GenBank/DDBJ databases">
        <title>Genomic Encyclopedia of Archaeal and Bacterial Type Strains, Phase II (KMG-II): from individual species to whole genera.</title>
        <authorList>
            <person name="Goeker M."/>
        </authorList>
    </citation>
    <scope>NUCLEOTIDE SEQUENCE [LARGE SCALE GENOMIC DNA]</scope>
    <source>
        <strain evidence="7 8">DSM 15099</strain>
    </source>
</reference>
<dbReference type="InterPro" id="IPR011990">
    <property type="entry name" value="TPR-like_helical_dom_sf"/>
</dbReference>
<dbReference type="Pfam" id="PF00072">
    <property type="entry name" value="Response_reg"/>
    <property type="match status" value="1"/>
</dbReference>